<accession>A0A0R2LH00</accession>
<evidence type="ECO:0008006" key="3">
    <source>
        <dbReference type="Google" id="ProtNLM"/>
    </source>
</evidence>
<sequence length="116" mass="13130">MEKMATAKKTQIKGSQQIYSLAQDIKRYSLRDAGFTEKKTGKFQLERGLDPNVSSKVSMKLKIVVDADLKKFKMSTTTANGLKEVNIFKTGNVDTQVEQLGYLINDLQEREILKKV</sequence>
<proteinExistence type="predicted"/>
<gene>
    <name evidence="1" type="ORF">IV66_GL001257</name>
</gene>
<dbReference type="InterPro" id="IPR035942">
    <property type="entry name" value="Lp2179-like_sf"/>
</dbReference>
<dbReference type="Proteomes" id="UP000051886">
    <property type="component" value="Unassembled WGS sequence"/>
</dbReference>
<dbReference type="STRING" id="449659.IV66_GL001257"/>
<dbReference type="EMBL" id="JQCN01000017">
    <property type="protein sequence ID" value="KRO01077.1"/>
    <property type="molecule type" value="Genomic_DNA"/>
</dbReference>
<dbReference type="Pfam" id="PF08866">
    <property type="entry name" value="DUF1831"/>
    <property type="match status" value="1"/>
</dbReference>
<dbReference type="PATRIC" id="fig|449659.4.peg.1274"/>
<protein>
    <recommendedName>
        <fullName evidence="3">Cysteine desulfurase</fullName>
    </recommendedName>
</protein>
<organism evidence="1 2">
    <name type="scientific">Ligilactobacillus pobuzihii</name>
    <dbReference type="NCBI Taxonomy" id="449659"/>
    <lineage>
        <taxon>Bacteria</taxon>
        <taxon>Bacillati</taxon>
        <taxon>Bacillota</taxon>
        <taxon>Bacilli</taxon>
        <taxon>Lactobacillales</taxon>
        <taxon>Lactobacillaceae</taxon>
        <taxon>Ligilactobacillus</taxon>
    </lineage>
</organism>
<dbReference type="InterPro" id="IPR014965">
    <property type="entry name" value="Amino_acid_metab_prot_put"/>
</dbReference>
<comment type="caution">
    <text evidence="1">The sequence shown here is derived from an EMBL/GenBank/DDBJ whole genome shotgun (WGS) entry which is preliminary data.</text>
</comment>
<dbReference type="Gene3D" id="3.30.1820.10">
    <property type="entry name" value="Lp2179-like"/>
    <property type="match status" value="1"/>
</dbReference>
<name>A0A0R2LH00_9LACO</name>
<reference evidence="1 2" key="1">
    <citation type="journal article" date="2015" name="Genome Announc.">
        <title>Expanding the biotechnology potential of lactobacilli through comparative genomics of 213 strains and associated genera.</title>
        <authorList>
            <person name="Sun Z."/>
            <person name="Harris H.M."/>
            <person name="McCann A."/>
            <person name="Guo C."/>
            <person name="Argimon S."/>
            <person name="Zhang W."/>
            <person name="Yang X."/>
            <person name="Jeffery I.B."/>
            <person name="Cooney J.C."/>
            <person name="Kagawa T.F."/>
            <person name="Liu W."/>
            <person name="Song Y."/>
            <person name="Salvetti E."/>
            <person name="Wrobel A."/>
            <person name="Rasinkangas P."/>
            <person name="Parkhill J."/>
            <person name="Rea M.C."/>
            <person name="O'Sullivan O."/>
            <person name="Ritari J."/>
            <person name="Douillard F.P."/>
            <person name="Paul Ross R."/>
            <person name="Yang R."/>
            <person name="Briner A.E."/>
            <person name="Felis G.E."/>
            <person name="de Vos W.M."/>
            <person name="Barrangou R."/>
            <person name="Klaenhammer T.R."/>
            <person name="Caufield P.W."/>
            <person name="Cui Y."/>
            <person name="Zhang H."/>
            <person name="O'Toole P.W."/>
        </authorList>
    </citation>
    <scope>NUCLEOTIDE SEQUENCE [LARGE SCALE GENOMIC DNA]</scope>
    <source>
        <strain evidence="1 2">NBRC 103219</strain>
    </source>
</reference>
<dbReference type="AlphaFoldDB" id="A0A0R2LH00"/>
<keyword evidence="2" id="KW-1185">Reference proteome</keyword>
<evidence type="ECO:0000313" key="1">
    <source>
        <dbReference type="EMBL" id="KRO01077.1"/>
    </source>
</evidence>
<evidence type="ECO:0000313" key="2">
    <source>
        <dbReference type="Proteomes" id="UP000051886"/>
    </source>
</evidence>
<dbReference type="SUPFAM" id="SSF160800">
    <property type="entry name" value="Lp2179-like"/>
    <property type="match status" value="1"/>
</dbReference>